<dbReference type="EMBL" id="ML121623">
    <property type="protein sequence ID" value="RPB18527.1"/>
    <property type="molecule type" value="Genomic_DNA"/>
</dbReference>
<evidence type="ECO:0000313" key="4">
    <source>
        <dbReference type="EMBL" id="RPB18527.1"/>
    </source>
</evidence>
<sequence>MASGNQQRRLRLRGIFTFTVFVSISQVQASIFGKNEFYNAVHVRGVATPQETVLLSGLYPRGPHVGNSLPMESSWRYTGGGSGPNAGINLGLFRRQTTGDVEAYCNQGMHVCRGFDAIGCCNNNAYCIITKEGDGKCCPLGSVCGEDPCSMTSTFCRKVVTVTPTNTAATAQATTSTNTGCCLRACSYTMHLCDQKFGGYCCGNDAVCLPNKMCQATPNPNMPTTSIPTKVTVTTQKCSTGSFACAAAAGGGCCPDNMICTDISSTPGCARSGSGLKTRVIFSQTASGIVIESVTENPSLTGIPGSASNTGGANQTLDTSFSSGLNAGAKAGIGIGIGIAVLAIIALGAFFFIRHRKNKTATANAAAQPPPQEIGQYDGYGGAPGQQYYTGAQCLQGYYPAPQASPPIAPLQGYYDSADAVKQSQDPQGYTGGEGPGGAVLLPNTVHKTIPTAELPAQ</sequence>
<feature type="region of interest" description="Disordered" evidence="1">
    <location>
        <begin position="422"/>
        <end position="458"/>
    </location>
</feature>
<dbReference type="STRING" id="1051890.A0A3N4L6L2"/>
<keyword evidence="2" id="KW-0812">Transmembrane</keyword>
<reference evidence="4 5" key="1">
    <citation type="journal article" date="2018" name="Nat. Ecol. Evol.">
        <title>Pezizomycetes genomes reveal the molecular basis of ectomycorrhizal truffle lifestyle.</title>
        <authorList>
            <person name="Murat C."/>
            <person name="Payen T."/>
            <person name="Noel B."/>
            <person name="Kuo A."/>
            <person name="Morin E."/>
            <person name="Chen J."/>
            <person name="Kohler A."/>
            <person name="Krizsan K."/>
            <person name="Balestrini R."/>
            <person name="Da Silva C."/>
            <person name="Montanini B."/>
            <person name="Hainaut M."/>
            <person name="Levati E."/>
            <person name="Barry K.W."/>
            <person name="Belfiori B."/>
            <person name="Cichocki N."/>
            <person name="Clum A."/>
            <person name="Dockter R.B."/>
            <person name="Fauchery L."/>
            <person name="Guy J."/>
            <person name="Iotti M."/>
            <person name="Le Tacon F."/>
            <person name="Lindquist E.A."/>
            <person name="Lipzen A."/>
            <person name="Malagnac F."/>
            <person name="Mello A."/>
            <person name="Molinier V."/>
            <person name="Miyauchi S."/>
            <person name="Poulain J."/>
            <person name="Riccioni C."/>
            <person name="Rubini A."/>
            <person name="Sitrit Y."/>
            <person name="Splivallo R."/>
            <person name="Traeger S."/>
            <person name="Wang M."/>
            <person name="Zifcakova L."/>
            <person name="Wipf D."/>
            <person name="Zambonelli A."/>
            <person name="Paolocci F."/>
            <person name="Nowrousian M."/>
            <person name="Ottonello S."/>
            <person name="Baldrian P."/>
            <person name="Spatafora J.W."/>
            <person name="Henrissat B."/>
            <person name="Nagy L.G."/>
            <person name="Aury J.M."/>
            <person name="Wincker P."/>
            <person name="Grigoriev I.V."/>
            <person name="Bonfante P."/>
            <person name="Martin F.M."/>
        </authorList>
    </citation>
    <scope>NUCLEOTIDE SEQUENCE [LARGE SCALE GENOMIC DNA]</scope>
    <source>
        <strain evidence="4 5">ATCC MYA-4762</strain>
    </source>
</reference>
<keyword evidence="2" id="KW-1133">Transmembrane helix</keyword>
<proteinExistence type="predicted"/>
<feature type="signal peptide" evidence="3">
    <location>
        <begin position="1"/>
        <end position="29"/>
    </location>
</feature>
<evidence type="ECO:0000313" key="5">
    <source>
        <dbReference type="Proteomes" id="UP000267821"/>
    </source>
</evidence>
<evidence type="ECO:0000256" key="3">
    <source>
        <dbReference type="SAM" id="SignalP"/>
    </source>
</evidence>
<name>A0A3N4L6L2_9PEZI</name>
<dbReference type="OrthoDB" id="4499262at2759"/>
<feature type="transmembrane region" description="Helical" evidence="2">
    <location>
        <begin position="331"/>
        <end position="353"/>
    </location>
</feature>
<feature type="chain" id="PRO_5018125275" description="Mid2 domain-containing protein" evidence="3">
    <location>
        <begin position="30"/>
        <end position="458"/>
    </location>
</feature>
<dbReference type="Proteomes" id="UP000267821">
    <property type="component" value="Unassembled WGS sequence"/>
</dbReference>
<organism evidence="4 5">
    <name type="scientific">Terfezia boudieri ATCC MYA-4762</name>
    <dbReference type="NCBI Taxonomy" id="1051890"/>
    <lineage>
        <taxon>Eukaryota</taxon>
        <taxon>Fungi</taxon>
        <taxon>Dikarya</taxon>
        <taxon>Ascomycota</taxon>
        <taxon>Pezizomycotina</taxon>
        <taxon>Pezizomycetes</taxon>
        <taxon>Pezizales</taxon>
        <taxon>Pezizaceae</taxon>
        <taxon>Terfezia</taxon>
    </lineage>
</organism>
<evidence type="ECO:0008006" key="6">
    <source>
        <dbReference type="Google" id="ProtNLM"/>
    </source>
</evidence>
<gene>
    <name evidence="4" type="ORF">L211DRAFT_724315</name>
</gene>
<protein>
    <recommendedName>
        <fullName evidence="6">Mid2 domain-containing protein</fullName>
    </recommendedName>
</protein>
<keyword evidence="5" id="KW-1185">Reference proteome</keyword>
<dbReference type="InParanoid" id="A0A3N4L6L2"/>
<keyword evidence="2" id="KW-0472">Membrane</keyword>
<evidence type="ECO:0000256" key="1">
    <source>
        <dbReference type="SAM" id="MobiDB-lite"/>
    </source>
</evidence>
<dbReference type="AlphaFoldDB" id="A0A3N4L6L2"/>
<keyword evidence="3" id="KW-0732">Signal</keyword>
<evidence type="ECO:0000256" key="2">
    <source>
        <dbReference type="SAM" id="Phobius"/>
    </source>
</evidence>
<accession>A0A3N4L6L2</accession>